<dbReference type="Proteomes" id="UP000886851">
    <property type="component" value="Unassembled WGS sequence"/>
</dbReference>
<evidence type="ECO:0000313" key="1">
    <source>
        <dbReference type="EMBL" id="HIY89232.1"/>
    </source>
</evidence>
<accession>A0A9D1ZK95</accession>
<dbReference type="Gene3D" id="1.10.238.10">
    <property type="entry name" value="EF-hand"/>
    <property type="match status" value="1"/>
</dbReference>
<dbReference type="AlphaFoldDB" id="A0A9D1ZK95"/>
<protein>
    <submittedName>
        <fullName evidence="1">Uncharacterized protein</fullName>
    </submittedName>
</protein>
<name>A0A9D1ZK95_9BACE</name>
<reference evidence="1" key="2">
    <citation type="submission" date="2021-04" db="EMBL/GenBank/DDBJ databases">
        <authorList>
            <person name="Gilroy R."/>
        </authorList>
    </citation>
    <scope>NUCLEOTIDE SEQUENCE</scope>
    <source>
        <strain evidence="1">Gambia2-208</strain>
    </source>
</reference>
<evidence type="ECO:0000313" key="2">
    <source>
        <dbReference type="Proteomes" id="UP000886851"/>
    </source>
</evidence>
<sequence>MTTMTTMELRHALNEELKAIESNDELMKSAIRLLRKLRKDTETKEQRHARQRQEMLDELREAFRWLDEVKAGKIKPEPAEKLIKELKEELATEQV</sequence>
<organism evidence="1 2">
    <name type="scientific">Candidatus Bacteroides pullicola</name>
    <dbReference type="NCBI Taxonomy" id="2838475"/>
    <lineage>
        <taxon>Bacteria</taxon>
        <taxon>Pseudomonadati</taxon>
        <taxon>Bacteroidota</taxon>
        <taxon>Bacteroidia</taxon>
        <taxon>Bacteroidales</taxon>
        <taxon>Bacteroidaceae</taxon>
        <taxon>Bacteroides</taxon>
    </lineage>
</organism>
<proteinExistence type="predicted"/>
<reference evidence="1" key="1">
    <citation type="journal article" date="2021" name="PeerJ">
        <title>Extensive microbial diversity within the chicken gut microbiome revealed by metagenomics and culture.</title>
        <authorList>
            <person name="Gilroy R."/>
            <person name="Ravi A."/>
            <person name="Getino M."/>
            <person name="Pursley I."/>
            <person name="Horton D.L."/>
            <person name="Alikhan N.F."/>
            <person name="Baker D."/>
            <person name="Gharbi K."/>
            <person name="Hall N."/>
            <person name="Watson M."/>
            <person name="Adriaenssens E.M."/>
            <person name="Foster-Nyarko E."/>
            <person name="Jarju S."/>
            <person name="Secka A."/>
            <person name="Antonio M."/>
            <person name="Oren A."/>
            <person name="Chaudhuri R.R."/>
            <person name="La Ragione R."/>
            <person name="Hildebrand F."/>
            <person name="Pallen M.J."/>
        </authorList>
    </citation>
    <scope>NUCLEOTIDE SEQUENCE</scope>
    <source>
        <strain evidence="1">Gambia2-208</strain>
    </source>
</reference>
<gene>
    <name evidence="1" type="ORF">H9824_11100</name>
</gene>
<comment type="caution">
    <text evidence="1">The sequence shown here is derived from an EMBL/GenBank/DDBJ whole genome shotgun (WGS) entry which is preliminary data.</text>
</comment>
<dbReference type="EMBL" id="DXCV01000077">
    <property type="protein sequence ID" value="HIY89232.1"/>
    <property type="molecule type" value="Genomic_DNA"/>
</dbReference>